<dbReference type="STRING" id="984486.A0A1E3QVF4"/>
<comment type="cofactor">
    <cofactor evidence="1">
        <name>Cu(2+)</name>
        <dbReference type="ChEBI" id="CHEBI:29036"/>
    </cofactor>
</comment>
<dbReference type="PANTHER" id="PTHR22814:SF287">
    <property type="entry name" value="COPPER TRANSPORT PROTEIN ATX1"/>
    <property type="match status" value="1"/>
</dbReference>
<dbReference type="PROSITE" id="PS50846">
    <property type="entry name" value="HMA_2"/>
    <property type="match status" value="1"/>
</dbReference>
<feature type="domain" description="HMA" evidence="5">
    <location>
        <begin position="6"/>
        <end position="69"/>
    </location>
</feature>
<dbReference type="PROSITE" id="PS01047">
    <property type="entry name" value="HMA_1"/>
    <property type="match status" value="1"/>
</dbReference>
<dbReference type="GO" id="GO:0005829">
    <property type="term" value="C:cytosol"/>
    <property type="evidence" value="ECO:0007669"/>
    <property type="project" value="EnsemblFungi"/>
</dbReference>
<dbReference type="GO" id="GO:0006825">
    <property type="term" value="P:copper ion transport"/>
    <property type="evidence" value="ECO:0007669"/>
    <property type="project" value="EnsemblFungi"/>
</dbReference>
<evidence type="ECO:0000256" key="1">
    <source>
        <dbReference type="ARBA" id="ARBA00001973"/>
    </source>
</evidence>
<dbReference type="GO" id="GO:0046872">
    <property type="term" value="F:metal ion binding"/>
    <property type="evidence" value="ECO:0007669"/>
    <property type="project" value="UniProtKB-KW"/>
</dbReference>
<evidence type="ECO:0000313" key="7">
    <source>
        <dbReference type="Proteomes" id="UP000094336"/>
    </source>
</evidence>
<dbReference type="GO" id="GO:0019430">
    <property type="term" value="P:removal of superoxide radicals"/>
    <property type="evidence" value="ECO:0007669"/>
    <property type="project" value="EnsemblFungi"/>
</dbReference>
<accession>A0A1E3QVF4</accession>
<dbReference type="Gene3D" id="3.30.70.100">
    <property type="match status" value="1"/>
</dbReference>
<dbReference type="InterPro" id="IPR017969">
    <property type="entry name" value="Heavy-metal-associated_CS"/>
</dbReference>
<keyword evidence="4" id="KW-0479">Metal-binding</keyword>
<proteinExistence type="inferred from homology"/>
<evidence type="ECO:0000313" key="6">
    <source>
        <dbReference type="EMBL" id="ODQ81645.1"/>
    </source>
</evidence>
<dbReference type="GO" id="GO:1902693">
    <property type="term" value="C:superoxide dismutase complex"/>
    <property type="evidence" value="ECO:0007669"/>
    <property type="project" value="EnsemblFungi"/>
</dbReference>
<dbReference type="GeneID" id="30148583"/>
<name>A0A1E3QVF4_9ASCO</name>
<protein>
    <recommendedName>
        <fullName evidence="3">Superoxide dismutase 1 copper chaperone</fullName>
    </recommendedName>
</protein>
<dbReference type="GO" id="GO:0005634">
    <property type="term" value="C:nucleus"/>
    <property type="evidence" value="ECO:0007669"/>
    <property type="project" value="EnsemblFungi"/>
</dbReference>
<dbReference type="Proteomes" id="UP000094336">
    <property type="component" value="Unassembled WGS sequence"/>
</dbReference>
<dbReference type="RefSeq" id="XP_018986973.1">
    <property type="nucleotide sequence ID" value="XM_019130730.1"/>
</dbReference>
<evidence type="ECO:0000259" key="5">
    <source>
        <dbReference type="PROSITE" id="PS50846"/>
    </source>
</evidence>
<organism evidence="6 7">
    <name type="scientific">Babjeviella inositovora NRRL Y-12698</name>
    <dbReference type="NCBI Taxonomy" id="984486"/>
    <lineage>
        <taxon>Eukaryota</taxon>
        <taxon>Fungi</taxon>
        <taxon>Dikarya</taxon>
        <taxon>Ascomycota</taxon>
        <taxon>Saccharomycotina</taxon>
        <taxon>Pichiomycetes</taxon>
        <taxon>Serinales incertae sedis</taxon>
        <taxon>Babjeviella</taxon>
    </lineage>
</organism>
<sequence length="250" mass="26322">MTAIKSFQTVYSVPLECGACVESVREVLSPLKGIEKFDIDLTNQRVTVEGTCPPSAVVSTLRASGKDAIIRGTGQPNSAAVCILESFAKEDKDHPVKGLARIVSVGTDLCMVDLTINGLPKGKYFPSIRANGNISQGAMSTGPSYFKFPSVDVFTKASSETTIASIGASTHTDSVQVYSGQAFLPAALEVTDLIGRSMVLSTTEDGSSATDLVGVIARSAGVWENDKAVCSCSGKTVWEERKDALDKGVM</sequence>
<dbReference type="Pfam" id="PF00403">
    <property type="entry name" value="HMA"/>
    <property type="match status" value="1"/>
</dbReference>
<dbReference type="SUPFAM" id="SSF49329">
    <property type="entry name" value="Cu,Zn superoxide dismutase-like"/>
    <property type="match status" value="1"/>
</dbReference>
<dbReference type="SUPFAM" id="SSF55008">
    <property type="entry name" value="HMA, heavy metal-associated domain"/>
    <property type="match status" value="1"/>
</dbReference>
<dbReference type="AlphaFoldDB" id="A0A1E3QVF4"/>
<dbReference type="Gene3D" id="2.60.40.200">
    <property type="entry name" value="Superoxide dismutase, copper/zinc binding domain"/>
    <property type="match status" value="1"/>
</dbReference>
<comment type="similarity">
    <text evidence="2">Belongs to the CCS1 family.</text>
</comment>
<keyword evidence="7" id="KW-1185">Reference proteome</keyword>
<dbReference type="PANTHER" id="PTHR22814">
    <property type="entry name" value="COPPER TRANSPORT PROTEIN ATOX1-RELATED"/>
    <property type="match status" value="1"/>
</dbReference>
<evidence type="ECO:0000256" key="3">
    <source>
        <dbReference type="ARBA" id="ARBA00016103"/>
    </source>
</evidence>
<dbReference type="EMBL" id="KV454427">
    <property type="protein sequence ID" value="ODQ81645.1"/>
    <property type="molecule type" value="Genomic_DNA"/>
</dbReference>
<gene>
    <name evidence="6" type="ORF">BABINDRAFT_170359</name>
</gene>
<dbReference type="GO" id="GO:0016532">
    <property type="term" value="F:superoxide dismutase copper chaperone activity"/>
    <property type="evidence" value="ECO:0007669"/>
    <property type="project" value="EnsemblFungi"/>
</dbReference>
<dbReference type="OrthoDB" id="666972at2759"/>
<dbReference type="InterPro" id="IPR036163">
    <property type="entry name" value="HMA_dom_sf"/>
</dbReference>
<dbReference type="GO" id="GO:0101031">
    <property type="term" value="C:protein folding chaperone complex"/>
    <property type="evidence" value="ECO:0007669"/>
    <property type="project" value="EnsemblFungi"/>
</dbReference>
<dbReference type="CDD" id="cd00371">
    <property type="entry name" value="HMA"/>
    <property type="match status" value="1"/>
</dbReference>
<reference evidence="7" key="1">
    <citation type="submission" date="2016-05" db="EMBL/GenBank/DDBJ databases">
        <title>Comparative genomics of biotechnologically important yeasts.</title>
        <authorList>
            <consortium name="DOE Joint Genome Institute"/>
            <person name="Riley R."/>
            <person name="Haridas S."/>
            <person name="Wolfe K.H."/>
            <person name="Lopes M.R."/>
            <person name="Hittinger C.T."/>
            <person name="Goker M."/>
            <person name="Salamov A."/>
            <person name="Wisecaver J."/>
            <person name="Long T.M."/>
            <person name="Aerts A.L."/>
            <person name="Barry K."/>
            <person name="Choi C."/>
            <person name="Clum A."/>
            <person name="Coughlan A.Y."/>
            <person name="Deshpande S."/>
            <person name="Douglass A.P."/>
            <person name="Hanson S.J."/>
            <person name="Klenk H.-P."/>
            <person name="Labutti K."/>
            <person name="Lapidus A."/>
            <person name="Lindquist E."/>
            <person name="Lipzen A."/>
            <person name="Meier-Kolthoff J.P."/>
            <person name="Ohm R.A."/>
            <person name="Otillar R.P."/>
            <person name="Pangilinan J."/>
            <person name="Peng Y."/>
            <person name="Rokas A."/>
            <person name="Rosa C.A."/>
            <person name="Scheuner C."/>
            <person name="Sibirny A.A."/>
            <person name="Slot J.C."/>
            <person name="Stielow J.B."/>
            <person name="Sun H."/>
            <person name="Kurtzman C.P."/>
            <person name="Blackwell M."/>
            <person name="Grigoriev I.V."/>
            <person name="Jeffries T.W."/>
        </authorList>
    </citation>
    <scope>NUCLEOTIDE SEQUENCE [LARGE SCALE GENOMIC DNA]</scope>
    <source>
        <strain evidence="7">NRRL Y-12698</strain>
    </source>
</reference>
<dbReference type="InterPro" id="IPR006121">
    <property type="entry name" value="HMA_dom"/>
</dbReference>
<dbReference type="GO" id="GO:0005743">
    <property type="term" value="C:mitochondrial inner membrane"/>
    <property type="evidence" value="ECO:0007669"/>
    <property type="project" value="EnsemblFungi"/>
</dbReference>
<dbReference type="InterPro" id="IPR036423">
    <property type="entry name" value="SOD-like_Cu/Zn_dom_sf"/>
</dbReference>
<evidence type="ECO:0000256" key="2">
    <source>
        <dbReference type="ARBA" id="ARBA00010636"/>
    </source>
</evidence>
<evidence type="ECO:0000256" key="4">
    <source>
        <dbReference type="ARBA" id="ARBA00022723"/>
    </source>
</evidence>